<feature type="transmembrane region" description="Helical" evidence="1">
    <location>
        <begin position="12"/>
        <end position="32"/>
    </location>
</feature>
<proteinExistence type="predicted"/>
<reference evidence="2" key="1">
    <citation type="submission" date="2023-03" db="EMBL/GenBank/DDBJ databases">
        <title>Amycolatopsis taiwanensis NBRC 103393.</title>
        <authorList>
            <person name="Ichikawa N."/>
            <person name="Sato H."/>
            <person name="Tonouchi N."/>
        </authorList>
    </citation>
    <scope>NUCLEOTIDE SEQUENCE</scope>
    <source>
        <strain evidence="2">NBRC 103393</strain>
    </source>
</reference>
<gene>
    <name evidence="2" type="ORF">Atai01_16200</name>
</gene>
<name>A0A9W6VG00_9PSEU</name>
<evidence type="ECO:0008006" key="4">
    <source>
        <dbReference type="Google" id="ProtNLM"/>
    </source>
</evidence>
<dbReference type="Proteomes" id="UP001165136">
    <property type="component" value="Unassembled WGS sequence"/>
</dbReference>
<feature type="transmembrane region" description="Helical" evidence="1">
    <location>
        <begin position="87"/>
        <end position="105"/>
    </location>
</feature>
<evidence type="ECO:0000313" key="2">
    <source>
        <dbReference type="EMBL" id="GLY65001.1"/>
    </source>
</evidence>
<feature type="transmembrane region" description="Helical" evidence="1">
    <location>
        <begin position="63"/>
        <end position="80"/>
    </location>
</feature>
<comment type="caution">
    <text evidence="2">The sequence shown here is derived from an EMBL/GenBank/DDBJ whole genome shotgun (WGS) entry which is preliminary data.</text>
</comment>
<feature type="transmembrane region" description="Helical" evidence="1">
    <location>
        <begin position="111"/>
        <end position="127"/>
    </location>
</feature>
<keyword evidence="3" id="KW-1185">Reference proteome</keyword>
<protein>
    <recommendedName>
        <fullName evidence="4">DoxX family protein</fullName>
    </recommendedName>
</protein>
<organism evidence="2 3">
    <name type="scientific">Amycolatopsis taiwanensis</name>
    <dbReference type="NCBI Taxonomy" id="342230"/>
    <lineage>
        <taxon>Bacteria</taxon>
        <taxon>Bacillati</taxon>
        <taxon>Actinomycetota</taxon>
        <taxon>Actinomycetes</taxon>
        <taxon>Pseudonocardiales</taxon>
        <taxon>Pseudonocardiaceae</taxon>
        <taxon>Amycolatopsis</taxon>
    </lineage>
</organism>
<keyword evidence="1" id="KW-0472">Membrane</keyword>
<keyword evidence="1" id="KW-0812">Transmembrane</keyword>
<evidence type="ECO:0000256" key="1">
    <source>
        <dbReference type="SAM" id="Phobius"/>
    </source>
</evidence>
<dbReference type="RefSeq" id="WP_027946580.1">
    <property type="nucleotide sequence ID" value="NZ_BSTI01000003.1"/>
</dbReference>
<accession>A0A9W6VG00</accession>
<keyword evidence="1" id="KW-1133">Transmembrane helix</keyword>
<sequence length="160" mass="18258">MTTKKLLSRVTVAVRFLLAAIFLGYGSIKLLGGQYDYSDWTLINKDTVDGTSFVWAFYGYSPFYGRMTGLFEFLPALLLLSKRTATLGALGLFAVSLNITLMDFAFHYPSVKYFVLGYTLLLVFLLYQDRETLLDAFWRRHAQKNRLDPEVPARTEMSHG</sequence>
<evidence type="ECO:0000313" key="3">
    <source>
        <dbReference type="Proteomes" id="UP001165136"/>
    </source>
</evidence>
<dbReference type="EMBL" id="BSTI01000003">
    <property type="protein sequence ID" value="GLY65001.1"/>
    <property type="molecule type" value="Genomic_DNA"/>
</dbReference>
<dbReference type="AlphaFoldDB" id="A0A9W6VG00"/>